<dbReference type="AlphaFoldDB" id="A0AAD9BZ43"/>
<accession>A0AAD9BZ43</accession>
<evidence type="ECO:0000313" key="2">
    <source>
        <dbReference type="EMBL" id="KAK1891718.1"/>
    </source>
</evidence>
<gene>
    <name evidence="2" type="ORF">KUDE01_010546</name>
</gene>
<comment type="caution">
    <text evidence="2">The sequence shown here is derived from an EMBL/GenBank/DDBJ whole genome shotgun (WGS) entry which is preliminary data.</text>
</comment>
<evidence type="ECO:0000313" key="3">
    <source>
        <dbReference type="Proteomes" id="UP001228049"/>
    </source>
</evidence>
<dbReference type="Proteomes" id="UP001228049">
    <property type="component" value="Unassembled WGS sequence"/>
</dbReference>
<dbReference type="EMBL" id="JASDAP010000015">
    <property type="protein sequence ID" value="KAK1891718.1"/>
    <property type="molecule type" value="Genomic_DNA"/>
</dbReference>
<sequence length="70" mass="7439">MARGRQSRMDLGTSFRLDALICSQSCPALPTGLSRPAGRGVPGAEEPCLSSSHHSSLYPLTSIKPVMLIK</sequence>
<name>A0AAD9BZ43_DISEL</name>
<keyword evidence="3" id="KW-1185">Reference proteome</keyword>
<proteinExistence type="predicted"/>
<feature type="region of interest" description="Disordered" evidence="1">
    <location>
        <begin position="33"/>
        <end position="53"/>
    </location>
</feature>
<reference evidence="2" key="1">
    <citation type="submission" date="2023-04" db="EMBL/GenBank/DDBJ databases">
        <title>Chromosome-level genome of Chaenocephalus aceratus.</title>
        <authorList>
            <person name="Park H."/>
        </authorList>
    </citation>
    <scope>NUCLEOTIDE SEQUENCE</scope>
    <source>
        <strain evidence="2">DE</strain>
        <tissue evidence="2">Muscle</tissue>
    </source>
</reference>
<evidence type="ECO:0000256" key="1">
    <source>
        <dbReference type="SAM" id="MobiDB-lite"/>
    </source>
</evidence>
<protein>
    <submittedName>
        <fullName evidence="2">Kalirin</fullName>
    </submittedName>
</protein>
<organism evidence="2 3">
    <name type="scientific">Dissostichus eleginoides</name>
    <name type="common">Patagonian toothfish</name>
    <name type="synonym">Dissostichus amissus</name>
    <dbReference type="NCBI Taxonomy" id="100907"/>
    <lineage>
        <taxon>Eukaryota</taxon>
        <taxon>Metazoa</taxon>
        <taxon>Chordata</taxon>
        <taxon>Craniata</taxon>
        <taxon>Vertebrata</taxon>
        <taxon>Euteleostomi</taxon>
        <taxon>Actinopterygii</taxon>
        <taxon>Neopterygii</taxon>
        <taxon>Teleostei</taxon>
        <taxon>Neoteleostei</taxon>
        <taxon>Acanthomorphata</taxon>
        <taxon>Eupercaria</taxon>
        <taxon>Perciformes</taxon>
        <taxon>Notothenioidei</taxon>
        <taxon>Nototheniidae</taxon>
        <taxon>Dissostichus</taxon>
    </lineage>
</organism>